<gene>
    <name evidence="2" type="ORF">QO016_002103</name>
</gene>
<sequence>MMVSGIRHIGILGALAAAGALAGGADILEPRHERPPEPDRDARRAAERDRLERRRHEERAWERKQRRRAADELREQMLRERIAKGVDSRDDKYLHSAARRRRAAQRAKTEA</sequence>
<name>A0ABU0HJW1_9HYPH</name>
<evidence type="ECO:0000313" key="3">
    <source>
        <dbReference type="Proteomes" id="UP001236369"/>
    </source>
</evidence>
<comment type="caution">
    <text evidence="2">The sequence shown here is derived from an EMBL/GenBank/DDBJ whole genome shotgun (WGS) entry which is preliminary data.</text>
</comment>
<keyword evidence="3" id="KW-1185">Reference proteome</keyword>
<proteinExistence type="predicted"/>
<evidence type="ECO:0000313" key="2">
    <source>
        <dbReference type="EMBL" id="MDQ0442609.1"/>
    </source>
</evidence>
<evidence type="ECO:0000256" key="1">
    <source>
        <dbReference type="SAM" id="MobiDB-lite"/>
    </source>
</evidence>
<dbReference type="RefSeq" id="WP_238248678.1">
    <property type="nucleotide sequence ID" value="NZ_BPQX01000021.1"/>
</dbReference>
<dbReference type="EMBL" id="JAUSVV010000003">
    <property type="protein sequence ID" value="MDQ0442609.1"/>
    <property type="molecule type" value="Genomic_DNA"/>
</dbReference>
<dbReference type="Proteomes" id="UP001236369">
    <property type="component" value="Unassembled WGS sequence"/>
</dbReference>
<protein>
    <submittedName>
        <fullName evidence="2">Uncharacterized protein</fullName>
    </submittedName>
</protein>
<accession>A0ABU0HJW1</accession>
<reference evidence="2 3" key="1">
    <citation type="submission" date="2023-07" db="EMBL/GenBank/DDBJ databases">
        <title>Genomic Encyclopedia of Type Strains, Phase IV (KMG-IV): sequencing the most valuable type-strain genomes for metagenomic binning, comparative biology and taxonomic classification.</title>
        <authorList>
            <person name="Goeker M."/>
        </authorList>
    </citation>
    <scope>NUCLEOTIDE SEQUENCE [LARGE SCALE GENOMIC DNA]</scope>
    <source>
        <strain evidence="2 3">DSM 19562</strain>
    </source>
</reference>
<feature type="compositionally biased region" description="Basic and acidic residues" evidence="1">
    <location>
        <begin position="28"/>
        <end position="94"/>
    </location>
</feature>
<feature type="region of interest" description="Disordered" evidence="1">
    <location>
        <begin position="27"/>
        <end position="111"/>
    </location>
</feature>
<organism evidence="2 3">
    <name type="scientific">Methylobacterium persicinum</name>
    <dbReference type="NCBI Taxonomy" id="374426"/>
    <lineage>
        <taxon>Bacteria</taxon>
        <taxon>Pseudomonadati</taxon>
        <taxon>Pseudomonadota</taxon>
        <taxon>Alphaproteobacteria</taxon>
        <taxon>Hyphomicrobiales</taxon>
        <taxon>Methylobacteriaceae</taxon>
        <taxon>Methylobacterium</taxon>
    </lineage>
</organism>